<name>A0A3E3K3Z1_9FIRM</name>
<dbReference type="InterPro" id="IPR014202">
    <property type="entry name" value="Spore_II_R"/>
</dbReference>
<dbReference type="EMBL" id="QVLX01000002">
    <property type="protein sequence ID" value="RGE88795.1"/>
    <property type="molecule type" value="Genomic_DNA"/>
</dbReference>
<evidence type="ECO:0000313" key="1">
    <source>
        <dbReference type="EMBL" id="RGE88795.1"/>
    </source>
</evidence>
<reference evidence="1 2" key="1">
    <citation type="submission" date="2018-08" db="EMBL/GenBank/DDBJ databases">
        <title>A genome reference for cultivated species of the human gut microbiota.</title>
        <authorList>
            <person name="Zou Y."/>
            <person name="Xue W."/>
            <person name="Luo G."/>
        </authorList>
    </citation>
    <scope>NUCLEOTIDE SEQUENCE [LARGE SCALE GENOMIC DNA]</scope>
    <source>
        <strain evidence="1 2">AF37-2AT</strain>
    </source>
</reference>
<dbReference type="NCBIfam" id="TIGR02837">
    <property type="entry name" value="spore_II_R"/>
    <property type="match status" value="1"/>
</dbReference>
<organism evidence="1 2">
    <name type="scientific">Sellimonas intestinalis</name>
    <dbReference type="NCBI Taxonomy" id="1653434"/>
    <lineage>
        <taxon>Bacteria</taxon>
        <taxon>Bacillati</taxon>
        <taxon>Bacillota</taxon>
        <taxon>Clostridia</taxon>
        <taxon>Lachnospirales</taxon>
        <taxon>Lachnospiraceae</taxon>
        <taxon>Sellimonas</taxon>
    </lineage>
</organism>
<gene>
    <name evidence="1" type="primary">spoIIR</name>
    <name evidence="1" type="ORF">DW016_04565</name>
</gene>
<sequence length="208" mass="23922">MMTERKRKWVMAVSAVILSAMLTACVWRTETVSAKMETAQKHMAEEVLRFHVLANSDSKEDQELKMTVKDEVVSWLEAKMDCDSLEETKNFIRSHLTGIEEVAEETVRREGYSYPVQAALEWTDFPEKSYGDVTFPAGSYEALRIQIGEAKGHNWWCVLYPNLCFIDSVQAVVPEKGKKQLKHVLTDDEYDMVTATSKFKVKWFFFGS</sequence>
<comment type="caution">
    <text evidence="1">The sequence shown here is derived from an EMBL/GenBank/DDBJ whole genome shotgun (WGS) entry which is preliminary data.</text>
</comment>
<proteinExistence type="predicted"/>
<dbReference type="OrthoDB" id="9793324at2"/>
<dbReference type="PROSITE" id="PS51257">
    <property type="entry name" value="PROKAR_LIPOPROTEIN"/>
    <property type="match status" value="1"/>
</dbReference>
<protein>
    <submittedName>
        <fullName evidence="1">Stage II sporulation protein R</fullName>
    </submittedName>
</protein>
<dbReference type="AlphaFoldDB" id="A0A3E3K3Z1"/>
<keyword evidence="2" id="KW-1185">Reference proteome</keyword>
<dbReference type="Proteomes" id="UP000261080">
    <property type="component" value="Unassembled WGS sequence"/>
</dbReference>
<dbReference type="Pfam" id="PF09551">
    <property type="entry name" value="Spore_II_R"/>
    <property type="match status" value="1"/>
</dbReference>
<accession>A0A3E3K3Z1</accession>
<evidence type="ECO:0000313" key="2">
    <source>
        <dbReference type="Proteomes" id="UP000261080"/>
    </source>
</evidence>